<dbReference type="InterPro" id="IPR050572">
    <property type="entry name" value="Fe-S_Ferredoxin"/>
</dbReference>
<evidence type="ECO:0000313" key="7">
    <source>
        <dbReference type="Proteomes" id="UP000182412"/>
    </source>
</evidence>
<keyword evidence="3" id="KW-0408">Iron</keyword>
<name>A0A1H0PZ68_SELRU</name>
<evidence type="ECO:0000256" key="4">
    <source>
        <dbReference type="ARBA" id="ARBA00023014"/>
    </source>
</evidence>
<keyword evidence="2" id="KW-0479">Metal-binding</keyword>
<keyword evidence="1" id="KW-0004">4Fe-4S</keyword>
<dbReference type="InterPro" id="IPR017900">
    <property type="entry name" value="4Fe4S_Fe_S_CS"/>
</dbReference>
<evidence type="ECO:0000256" key="3">
    <source>
        <dbReference type="ARBA" id="ARBA00023004"/>
    </source>
</evidence>
<dbReference type="EMBL" id="FNJQ01000006">
    <property type="protein sequence ID" value="SDP10025.1"/>
    <property type="molecule type" value="Genomic_DNA"/>
</dbReference>
<dbReference type="OrthoDB" id="9807879at2"/>
<dbReference type="GO" id="GO:0051539">
    <property type="term" value="F:4 iron, 4 sulfur cluster binding"/>
    <property type="evidence" value="ECO:0007669"/>
    <property type="project" value="UniProtKB-KW"/>
</dbReference>
<dbReference type="PANTHER" id="PTHR43687">
    <property type="entry name" value="ADENYLYLSULFATE REDUCTASE, BETA SUBUNIT"/>
    <property type="match status" value="1"/>
</dbReference>
<dbReference type="Pfam" id="PF13187">
    <property type="entry name" value="Fer4_9"/>
    <property type="match status" value="1"/>
</dbReference>
<dbReference type="InterPro" id="IPR017896">
    <property type="entry name" value="4Fe4S_Fe-S-bd"/>
</dbReference>
<accession>A0A1H0PZ68</accession>
<organism evidence="6 7">
    <name type="scientific">Selenomonas ruminantium</name>
    <dbReference type="NCBI Taxonomy" id="971"/>
    <lineage>
        <taxon>Bacteria</taxon>
        <taxon>Bacillati</taxon>
        <taxon>Bacillota</taxon>
        <taxon>Negativicutes</taxon>
        <taxon>Selenomonadales</taxon>
        <taxon>Selenomonadaceae</taxon>
        <taxon>Selenomonas</taxon>
    </lineage>
</organism>
<keyword evidence="4" id="KW-0411">Iron-sulfur</keyword>
<dbReference type="Gene3D" id="3.30.70.20">
    <property type="match status" value="1"/>
</dbReference>
<protein>
    <submittedName>
        <fullName evidence="6">Dissimilatory adenylylsulfate reductase beta subunit</fullName>
    </submittedName>
</protein>
<dbReference type="GO" id="GO:0046872">
    <property type="term" value="F:metal ion binding"/>
    <property type="evidence" value="ECO:0007669"/>
    <property type="project" value="UniProtKB-KW"/>
</dbReference>
<feature type="domain" description="4Fe-4S ferredoxin-type" evidence="5">
    <location>
        <begin position="1"/>
        <end position="30"/>
    </location>
</feature>
<evidence type="ECO:0000256" key="1">
    <source>
        <dbReference type="ARBA" id="ARBA00022485"/>
    </source>
</evidence>
<evidence type="ECO:0000256" key="2">
    <source>
        <dbReference type="ARBA" id="ARBA00022723"/>
    </source>
</evidence>
<reference evidence="6 7" key="1">
    <citation type="submission" date="2016-10" db="EMBL/GenBank/DDBJ databases">
        <authorList>
            <person name="de Groot N.N."/>
        </authorList>
    </citation>
    <scope>NUCLEOTIDE SEQUENCE [LARGE SCALE GENOMIC DNA]</scope>
    <source>
        <strain evidence="6 7">S137</strain>
    </source>
</reference>
<gene>
    <name evidence="6" type="ORF">SAMN05216366_10661</name>
</gene>
<dbReference type="PROSITE" id="PS51379">
    <property type="entry name" value="4FE4S_FER_2"/>
    <property type="match status" value="2"/>
</dbReference>
<sequence length="103" mass="11347">MSIAIEAAKCVGCGLCTEVCPGNLLQVKAGRAVIRDVRDCWGCTACVKECPRQAIYYYLAADLGGRGGRLYAENTKNEIKWQMYWPDGSFDEIVTAKGEANKY</sequence>
<evidence type="ECO:0000259" key="5">
    <source>
        <dbReference type="PROSITE" id="PS51379"/>
    </source>
</evidence>
<proteinExistence type="predicted"/>
<evidence type="ECO:0000313" key="6">
    <source>
        <dbReference type="EMBL" id="SDP10025.1"/>
    </source>
</evidence>
<dbReference type="AlphaFoldDB" id="A0A1H0PZ68"/>
<dbReference type="Proteomes" id="UP000182412">
    <property type="component" value="Unassembled WGS sequence"/>
</dbReference>
<feature type="domain" description="4Fe-4S ferredoxin-type" evidence="5">
    <location>
        <begin position="31"/>
        <end position="60"/>
    </location>
</feature>
<dbReference type="SUPFAM" id="SSF54862">
    <property type="entry name" value="4Fe-4S ferredoxins"/>
    <property type="match status" value="1"/>
</dbReference>
<dbReference type="PROSITE" id="PS00198">
    <property type="entry name" value="4FE4S_FER_1"/>
    <property type="match status" value="2"/>
</dbReference>
<dbReference type="RefSeq" id="WP_074571688.1">
    <property type="nucleotide sequence ID" value="NZ_FNJQ01000006.1"/>
</dbReference>
<dbReference type="PANTHER" id="PTHR43687:SF1">
    <property type="entry name" value="FERREDOXIN III"/>
    <property type="match status" value="1"/>
</dbReference>